<name>A0A0C3PT72_PISTI</name>
<dbReference type="InParanoid" id="A0A0C3PT72"/>
<gene>
    <name evidence="1" type="ORF">M404DRAFT_994570</name>
</gene>
<dbReference type="EMBL" id="KN831949">
    <property type="protein sequence ID" value="KIO11884.1"/>
    <property type="molecule type" value="Genomic_DNA"/>
</dbReference>
<accession>A0A0C3PT72</accession>
<dbReference type="HOGENOM" id="CLU_2961833_0_0_1"/>
<dbReference type="Proteomes" id="UP000054217">
    <property type="component" value="Unassembled WGS sequence"/>
</dbReference>
<dbReference type="AlphaFoldDB" id="A0A0C3PT72"/>
<proteinExistence type="predicted"/>
<evidence type="ECO:0000313" key="1">
    <source>
        <dbReference type="EMBL" id="KIO11884.1"/>
    </source>
</evidence>
<sequence length="59" mass="6609">MSETERSSTSRKDSPKFRMIGDGRVYIDEGRAKTFYSPLCGIVFEVCCLKLAVVNAIMT</sequence>
<reference evidence="1 2" key="1">
    <citation type="submission" date="2014-04" db="EMBL/GenBank/DDBJ databases">
        <authorList>
            <consortium name="DOE Joint Genome Institute"/>
            <person name="Kuo A."/>
            <person name="Kohler A."/>
            <person name="Costa M.D."/>
            <person name="Nagy L.G."/>
            <person name="Floudas D."/>
            <person name="Copeland A."/>
            <person name="Barry K.W."/>
            <person name="Cichocki N."/>
            <person name="Veneault-Fourrey C."/>
            <person name="LaButti K."/>
            <person name="Lindquist E.A."/>
            <person name="Lipzen A."/>
            <person name="Lundell T."/>
            <person name="Morin E."/>
            <person name="Murat C."/>
            <person name="Sun H."/>
            <person name="Tunlid A."/>
            <person name="Henrissat B."/>
            <person name="Grigoriev I.V."/>
            <person name="Hibbett D.S."/>
            <person name="Martin F."/>
            <person name="Nordberg H.P."/>
            <person name="Cantor M.N."/>
            <person name="Hua S.X."/>
        </authorList>
    </citation>
    <scope>NUCLEOTIDE SEQUENCE [LARGE SCALE GENOMIC DNA]</scope>
    <source>
        <strain evidence="1 2">Marx 270</strain>
    </source>
</reference>
<reference evidence="2" key="2">
    <citation type="submission" date="2015-01" db="EMBL/GenBank/DDBJ databases">
        <title>Evolutionary Origins and Diversification of the Mycorrhizal Mutualists.</title>
        <authorList>
            <consortium name="DOE Joint Genome Institute"/>
            <consortium name="Mycorrhizal Genomics Consortium"/>
            <person name="Kohler A."/>
            <person name="Kuo A."/>
            <person name="Nagy L.G."/>
            <person name="Floudas D."/>
            <person name="Copeland A."/>
            <person name="Barry K.W."/>
            <person name="Cichocki N."/>
            <person name="Veneault-Fourrey C."/>
            <person name="LaButti K."/>
            <person name="Lindquist E.A."/>
            <person name="Lipzen A."/>
            <person name="Lundell T."/>
            <person name="Morin E."/>
            <person name="Murat C."/>
            <person name="Riley R."/>
            <person name="Ohm R."/>
            <person name="Sun H."/>
            <person name="Tunlid A."/>
            <person name="Henrissat B."/>
            <person name="Grigoriev I.V."/>
            <person name="Hibbett D.S."/>
            <person name="Martin F."/>
        </authorList>
    </citation>
    <scope>NUCLEOTIDE SEQUENCE [LARGE SCALE GENOMIC DNA]</scope>
    <source>
        <strain evidence="2">Marx 270</strain>
    </source>
</reference>
<organism evidence="1 2">
    <name type="scientific">Pisolithus tinctorius Marx 270</name>
    <dbReference type="NCBI Taxonomy" id="870435"/>
    <lineage>
        <taxon>Eukaryota</taxon>
        <taxon>Fungi</taxon>
        <taxon>Dikarya</taxon>
        <taxon>Basidiomycota</taxon>
        <taxon>Agaricomycotina</taxon>
        <taxon>Agaricomycetes</taxon>
        <taxon>Agaricomycetidae</taxon>
        <taxon>Boletales</taxon>
        <taxon>Sclerodermatineae</taxon>
        <taxon>Pisolithaceae</taxon>
        <taxon>Pisolithus</taxon>
    </lineage>
</organism>
<evidence type="ECO:0000313" key="2">
    <source>
        <dbReference type="Proteomes" id="UP000054217"/>
    </source>
</evidence>
<keyword evidence="2" id="KW-1185">Reference proteome</keyword>
<protein>
    <submittedName>
        <fullName evidence="1">Uncharacterized protein</fullName>
    </submittedName>
</protein>